<comment type="caution">
    <text evidence="2">The sequence shown here is derived from an EMBL/GenBank/DDBJ whole genome shotgun (WGS) entry which is preliminary data.</text>
</comment>
<evidence type="ECO:0000313" key="2">
    <source>
        <dbReference type="EMBL" id="KAK4176036.1"/>
    </source>
</evidence>
<dbReference type="AlphaFoldDB" id="A0AAN6W6G5"/>
<protein>
    <submittedName>
        <fullName evidence="2">Uncharacterized protein</fullName>
    </submittedName>
</protein>
<name>A0AAN6W6G5_9PEZI</name>
<gene>
    <name evidence="2" type="ORF">QBC36DRAFT_346621</name>
</gene>
<keyword evidence="3" id="KW-1185">Reference proteome</keyword>
<accession>A0AAN6W6G5</accession>
<sequence length="365" mass="39755">MTRGNSPGTRGSRRHGSRDDGGSRGRGGGRGRGRGRYVGAACAASLAGARDVSEPVLSDITVVLSPSAPSFVLRRDPADASSGNNWFGPVSGSVLLKYFNKSLDSPECYQFQTINGSEANLGGVAFAIINDDDQPLWNNQKKAALVSQIQEATEEENIIRVIGVTAENIKFGRYGLEDSPDMELFIHMDFALVVLPIIKQKKKHENLNLVGCNNTSSIKYTPGPQPPPAVFKTLPDDGRIQYLLWFRIVEVELFAAHSAALLKNFHQIGLDSAMDAEWAAARLSKEGQYRLGQKDEHARTVENKGSDWEGFAGERRGNPIEQLLAGNEACVSDGDACPTIMVTPAEEEEGQTLVERVRNLTVDER</sequence>
<dbReference type="EMBL" id="MU866211">
    <property type="protein sequence ID" value="KAK4176036.1"/>
    <property type="molecule type" value="Genomic_DNA"/>
</dbReference>
<proteinExistence type="predicted"/>
<dbReference type="Proteomes" id="UP001302321">
    <property type="component" value="Unassembled WGS sequence"/>
</dbReference>
<reference evidence="2" key="2">
    <citation type="submission" date="2023-05" db="EMBL/GenBank/DDBJ databases">
        <authorList>
            <consortium name="Lawrence Berkeley National Laboratory"/>
            <person name="Steindorff A."/>
            <person name="Hensen N."/>
            <person name="Bonometti L."/>
            <person name="Westerberg I."/>
            <person name="Brannstrom I.O."/>
            <person name="Guillou S."/>
            <person name="Cros-Aarteil S."/>
            <person name="Calhoun S."/>
            <person name="Haridas S."/>
            <person name="Kuo A."/>
            <person name="Mondo S."/>
            <person name="Pangilinan J."/>
            <person name="Riley R."/>
            <person name="Labutti K."/>
            <person name="Andreopoulos B."/>
            <person name="Lipzen A."/>
            <person name="Chen C."/>
            <person name="Yanf M."/>
            <person name="Daum C."/>
            <person name="Ng V."/>
            <person name="Clum A."/>
            <person name="Ohm R."/>
            <person name="Martin F."/>
            <person name="Silar P."/>
            <person name="Natvig D."/>
            <person name="Lalanne C."/>
            <person name="Gautier V."/>
            <person name="Ament-Velasquez S.L."/>
            <person name="Kruys A."/>
            <person name="Hutchinson M.I."/>
            <person name="Powell A.J."/>
            <person name="Barry K."/>
            <person name="Miller A.N."/>
            <person name="Grigoriev I.V."/>
            <person name="Debuchy R."/>
            <person name="Gladieux P."/>
            <person name="Thoren M.H."/>
            <person name="Johannesson H."/>
        </authorList>
    </citation>
    <scope>NUCLEOTIDE SEQUENCE</scope>
    <source>
        <strain evidence="2">CBS 892.96</strain>
    </source>
</reference>
<reference evidence="2" key="1">
    <citation type="journal article" date="2023" name="Mol. Phylogenet. Evol.">
        <title>Genome-scale phylogeny and comparative genomics of the fungal order Sordariales.</title>
        <authorList>
            <person name="Hensen N."/>
            <person name="Bonometti L."/>
            <person name="Westerberg I."/>
            <person name="Brannstrom I.O."/>
            <person name="Guillou S."/>
            <person name="Cros-Aarteil S."/>
            <person name="Calhoun S."/>
            <person name="Haridas S."/>
            <person name="Kuo A."/>
            <person name="Mondo S."/>
            <person name="Pangilinan J."/>
            <person name="Riley R."/>
            <person name="LaButti K."/>
            <person name="Andreopoulos B."/>
            <person name="Lipzen A."/>
            <person name="Chen C."/>
            <person name="Yan M."/>
            <person name="Daum C."/>
            <person name="Ng V."/>
            <person name="Clum A."/>
            <person name="Steindorff A."/>
            <person name="Ohm R.A."/>
            <person name="Martin F."/>
            <person name="Silar P."/>
            <person name="Natvig D.O."/>
            <person name="Lalanne C."/>
            <person name="Gautier V."/>
            <person name="Ament-Velasquez S.L."/>
            <person name="Kruys A."/>
            <person name="Hutchinson M.I."/>
            <person name="Powell A.J."/>
            <person name="Barry K."/>
            <person name="Miller A.N."/>
            <person name="Grigoriev I.V."/>
            <person name="Debuchy R."/>
            <person name="Gladieux P."/>
            <person name="Hiltunen Thoren M."/>
            <person name="Johannesson H."/>
        </authorList>
    </citation>
    <scope>NUCLEOTIDE SEQUENCE</scope>
    <source>
        <strain evidence="2">CBS 892.96</strain>
    </source>
</reference>
<evidence type="ECO:0000256" key="1">
    <source>
        <dbReference type="SAM" id="MobiDB-lite"/>
    </source>
</evidence>
<evidence type="ECO:0000313" key="3">
    <source>
        <dbReference type="Proteomes" id="UP001302321"/>
    </source>
</evidence>
<feature type="region of interest" description="Disordered" evidence="1">
    <location>
        <begin position="1"/>
        <end position="34"/>
    </location>
</feature>
<organism evidence="2 3">
    <name type="scientific">Triangularia setosa</name>
    <dbReference type="NCBI Taxonomy" id="2587417"/>
    <lineage>
        <taxon>Eukaryota</taxon>
        <taxon>Fungi</taxon>
        <taxon>Dikarya</taxon>
        <taxon>Ascomycota</taxon>
        <taxon>Pezizomycotina</taxon>
        <taxon>Sordariomycetes</taxon>
        <taxon>Sordariomycetidae</taxon>
        <taxon>Sordariales</taxon>
        <taxon>Podosporaceae</taxon>
        <taxon>Triangularia</taxon>
    </lineage>
</organism>